<evidence type="ECO:0000313" key="6">
    <source>
        <dbReference type="Proteomes" id="UP000000707"/>
    </source>
</evidence>
<dbReference type="GO" id="GO:0016616">
    <property type="term" value="F:oxidoreductase activity, acting on the CH-OH group of donors, NAD or NADP as acceptor"/>
    <property type="evidence" value="ECO:0007669"/>
    <property type="project" value="UniProtKB-ARBA"/>
</dbReference>
<organism evidence="6">
    <name type="scientific">Candida tenuis (strain ATCC 10573 / BCRC 21748 / CBS 615 / JCM 9827 / NBRC 10315 / NRRL Y-1498 / VKM Y-70)</name>
    <name type="common">Yeast</name>
    <name type="synonym">Yamadazyma tenuis</name>
    <dbReference type="NCBI Taxonomy" id="590646"/>
    <lineage>
        <taxon>Eukaryota</taxon>
        <taxon>Fungi</taxon>
        <taxon>Dikarya</taxon>
        <taxon>Ascomycota</taxon>
        <taxon>Saccharomycotina</taxon>
        <taxon>Pichiomycetes</taxon>
        <taxon>Debaryomycetaceae</taxon>
        <taxon>Yamadazyma</taxon>
    </lineage>
</organism>
<dbReference type="PANTHER" id="PTHR42901">
    <property type="entry name" value="ALCOHOL DEHYDROGENASE"/>
    <property type="match status" value="1"/>
</dbReference>
<dbReference type="EMBL" id="GL996515">
    <property type="protein sequence ID" value="EGV64792.1"/>
    <property type="molecule type" value="Genomic_DNA"/>
</dbReference>
<dbReference type="Pfam" id="PF00106">
    <property type="entry name" value="adh_short"/>
    <property type="match status" value="1"/>
</dbReference>
<dbReference type="Gene3D" id="3.40.50.720">
    <property type="entry name" value="NAD(P)-binding Rossmann-like Domain"/>
    <property type="match status" value="1"/>
</dbReference>
<proteinExistence type="inferred from homology"/>
<dbReference type="PRINTS" id="PR00081">
    <property type="entry name" value="GDHRDH"/>
</dbReference>
<dbReference type="PRINTS" id="PR00080">
    <property type="entry name" value="SDRFAMILY"/>
</dbReference>
<dbReference type="SUPFAM" id="SSF51735">
    <property type="entry name" value="NAD(P)-binding Rossmann-fold domains"/>
    <property type="match status" value="1"/>
</dbReference>
<dbReference type="HOGENOM" id="CLU_010194_2_10_1"/>
<dbReference type="STRING" id="590646.G3B0S9"/>
<dbReference type="InterPro" id="IPR036291">
    <property type="entry name" value="NAD(P)-bd_dom_sf"/>
</dbReference>
<dbReference type="RefSeq" id="XP_006685598.1">
    <property type="nucleotide sequence ID" value="XM_006685535.1"/>
</dbReference>
<gene>
    <name evidence="5" type="ORF">CANTEDRAFT_104170</name>
</gene>
<name>G3B0S9_CANTC</name>
<comment type="similarity">
    <text evidence="1 4">Belongs to the short-chain dehydrogenases/reductases (SDR) family.</text>
</comment>
<dbReference type="PANTHER" id="PTHR42901:SF1">
    <property type="entry name" value="ALCOHOL DEHYDROGENASE"/>
    <property type="match status" value="1"/>
</dbReference>
<dbReference type="InterPro" id="IPR020904">
    <property type="entry name" value="Sc_DH/Rdtase_CS"/>
</dbReference>
<dbReference type="AlphaFoldDB" id="G3B0S9"/>
<dbReference type="FunFam" id="3.40.50.720:FF:000047">
    <property type="entry name" value="NADP-dependent L-serine/L-allo-threonine dehydrogenase"/>
    <property type="match status" value="1"/>
</dbReference>
<dbReference type="OrthoDB" id="6251714at2759"/>
<protein>
    <submittedName>
        <fullName evidence="5">NAD(P)-binding protein</fullName>
    </submittedName>
</protein>
<evidence type="ECO:0000256" key="1">
    <source>
        <dbReference type="ARBA" id="ARBA00006484"/>
    </source>
</evidence>
<dbReference type="InterPro" id="IPR002347">
    <property type="entry name" value="SDR_fam"/>
</dbReference>
<accession>G3B0S9</accession>
<sequence>MFETLLGKTVLVTGASAGIGAATATEFVKATNGNIKLILGARRVSKLEELADGLKKLYPSVQIYVGQLDVSEVSKIDQFFAQLPAQYSEIDVLINNSGKALGQEKVGDIDPTDIATVFDTNVLGLIAMTQIVLKGMKKRNRGDIVQLGSIAGRWTYAGGSIYCSSKAALKSFTEAMRKELTSTKIRVIEVAPGNTKTEFALVRFKGDADRASQVYEGVDTLLPQDVAELIVFACSRRETAVIAESIIMSTNQAGPQDLYRKQ</sequence>
<evidence type="ECO:0000256" key="3">
    <source>
        <dbReference type="ARBA" id="ARBA00023002"/>
    </source>
</evidence>
<evidence type="ECO:0000313" key="5">
    <source>
        <dbReference type="EMBL" id="EGV64792.1"/>
    </source>
</evidence>
<reference evidence="5 6" key="1">
    <citation type="journal article" date="2011" name="Proc. Natl. Acad. Sci. U.S.A.">
        <title>Comparative genomics of xylose-fermenting fungi for enhanced biofuel production.</title>
        <authorList>
            <person name="Wohlbach D.J."/>
            <person name="Kuo A."/>
            <person name="Sato T.K."/>
            <person name="Potts K.M."/>
            <person name="Salamov A.A."/>
            <person name="LaButti K.M."/>
            <person name="Sun H."/>
            <person name="Clum A."/>
            <person name="Pangilinan J.L."/>
            <person name="Lindquist E.A."/>
            <person name="Lucas S."/>
            <person name="Lapidus A."/>
            <person name="Jin M."/>
            <person name="Gunawan C."/>
            <person name="Balan V."/>
            <person name="Dale B.E."/>
            <person name="Jeffries T.W."/>
            <person name="Zinkel R."/>
            <person name="Barry K.W."/>
            <person name="Grigoriev I.V."/>
            <person name="Gasch A.P."/>
        </authorList>
    </citation>
    <scope>NUCLEOTIDE SEQUENCE [LARGE SCALE GENOMIC DNA]</scope>
    <source>
        <strain evidence="6">ATCC 10573 / BCRC 21748 / CBS 615 / JCM 9827 / NBRC 10315 / NRRL Y-1498 / VKM Y-70</strain>
    </source>
</reference>
<keyword evidence="2" id="KW-0521">NADP</keyword>
<dbReference type="Proteomes" id="UP000000707">
    <property type="component" value="Unassembled WGS sequence"/>
</dbReference>
<dbReference type="eggNOG" id="KOG1205">
    <property type="taxonomic scope" value="Eukaryota"/>
</dbReference>
<evidence type="ECO:0000256" key="4">
    <source>
        <dbReference type="RuleBase" id="RU000363"/>
    </source>
</evidence>
<dbReference type="PROSITE" id="PS00061">
    <property type="entry name" value="ADH_SHORT"/>
    <property type="match status" value="1"/>
</dbReference>
<dbReference type="GeneID" id="18245694"/>
<evidence type="ECO:0000256" key="2">
    <source>
        <dbReference type="ARBA" id="ARBA00022857"/>
    </source>
</evidence>
<keyword evidence="3" id="KW-0560">Oxidoreductase</keyword>
<keyword evidence="6" id="KW-1185">Reference proteome</keyword>
<dbReference type="KEGG" id="cten:18245694"/>